<reference evidence="2" key="4">
    <citation type="journal article" date="2015" name="G3 (Bethesda)">
        <title>Genome sequences of three phytopathogenic species of the Magnaporthaceae family of fungi.</title>
        <authorList>
            <person name="Okagaki L.H."/>
            <person name="Nunes C.C."/>
            <person name="Sailsbery J."/>
            <person name="Clay B."/>
            <person name="Brown D."/>
            <person name="John T."/>
            <person name="Oh Y."/>
            <person name="Young N."/>
            <person name="Fitzgerald M."/>
            <person name="Haas B.J."/>
            <person name="Zeng Q."/>
            <person name="Young S."/>
            <person name="Adiconis X."/>
            <person name="Fan L."/>
            <person name="Levin J.Z."/>
            <person name="Mitchell T.K."/>
            <person name="Okubara P.A."/>
            <person name="Farman M.L."/>
            <person name="Kohn L.M."/>
            <person name="Birren B."/>
            <person name="Ma L.-J."/>
            <person name="Dean R.A."/>
        </authorList>
    </citation>
    <scope>NUCLEOTIDE SEQUENCE</scope>
    <source>
        <strain evidence="2">ATCC 64411 / 73-15</strain>
    </source>
</reference>
<sequence length="66" mass="7249">MTRFEELDELHLDISRPLVEVGDDGKTWLIPVPDLGFSRASAKRSCGVFVIESLVPPVNFKAVHGG</sequence>
<name>A0A0C4E0A5_MAGP6</name>
<dbReference type="Proteomes" id="UP000011715">
    <property type="component" value="Unassembled WGS sequence"/>
</dbReference>
<keyword evidence="3" id="KW-1185">Reference proteome</keyword>
<dbReference type="EMBL" id="ADBL01001380">
    <property type="status" value="NOT_ANNOTATED_CDS"/>
    <property type="molecule type" value="Genomic_DNA"/>
</dbReference>
<dbReference type="EMBL" id="GL876969">
    <property type="protein sequence ID" value="KLU86764.1"/>
    <property type="molecule type" value="Genomic_DNA"/>
</dbReference>
<protein>
    <submittedName>
        <fullName evidence="1 2">Uncharacterized protein</fullName>
    </submittedName>
</protein>
<organism evidence="2 3">
    <name type="scientific">Magnaporthiopsis poae (strain ATCC 64411 / 73-15)</name>
    <name type="common">Kentucky bluegrass fungus</name>
    <name type="synonym">Magnaporthe poae</name>
    <dbReference type="NCBI Taxonomy" id="644358"/>
    <lineage>
        <taxon>Eukaryota</taxon>
        <taxon>Fungi</taxon>
        <taxon>Dikarya</taxon>
        <taxon>Ascomycota</taxon>
        <taxon>Pezizomycotina</taxon>
        <taxon>Sordariomycetes</taxon>
        <taxon>Sordariomycetidae</taxon>
        <taxon>Magnaporthales</taxon>
        <taxon>Magnaporthaceae</taxon>
        <taxon>Magnaporthiopsis</taxon>
    </lineage>
</organism>
<evidence type="ECO:0000313" key="2">
    <source>
        <dbReference type="EnsemblFungi" id="MAPG_05774T0"/>
    </source>
</evidence>
<gene>
    <name evidence="1" type="ORF">MAPG_05774</name>
</gene>
<evidence type="ECO:0000313" key="3">
    <source>
        <dbReference type="Proteomes" id="UP000011715"/>
    </source>
</evidence>
<reference evidence="3" key="1">
    <citation type="submission" date="2010-05" db="EMBL/GenBank/DDBJ databases">
        <title>The genome sequence of Magnaporthe poae strain ATCC 64411.</title>
        <authorList>
            <person name="Ma L.-J."/>
            <person name="Dead R."/>
            <person name="Young S."/>
            <person name="Zeng Q."/>
            <person name="Koehrsen M."/>
            <person name="Alvarado L."/>
            <person name="Berlin A."/>
            <person name="Chapman S.B."/>
            <person name="Chen Z."/>
            <person name="Freedman E."/>
            <person name="Gellesch M."/>
            <person name="Goldberg J."/>
            <person name="Griggs A."/>
            <person name="Gujja S."/>
            <person name="Heilman E.R."/>
            <person name="Heiman D."/>
            <person name="Hepburn T."/>
            <person name="Howarth C."/>
            <person name="Jen D."/>
            <person name="Larson L."/>
            <person name="Mehta T."/>
            <person name="Neiman D."/>
            <person name="Pearson M."/>
            <person name="Roberts A."/>
            <person name="Saif S."/>
            <person name="Shea T."/>
            <person name="Shenoy N."/>
            <person name="Sisk P."/>
            <person name="Stolte C."/>
            <person name="Sykes S."/>
            <person name="Walk T."/>
            <person name="White J."/>
            <person name="Yandava C."/>
            <person name="Haas B."/>
            <person name="Nusbaum C."/>
            <person name="Birren B."/>
        </authorList>
    </citation>
    <scope>NUCLEOTIDE SEQUENCE [LARGE SCALE GENOMIC DNA]</scope>
    <source>
        <strain evidence="3">ATCC 64411 / 73-15</strain>
    </source>
</reference>
<reference evidence="2" key="5">
    <citation type="submission" date="2015-06" db="UniProtKB">
        <authorList>
            <consortium name="EnsemblFungi"/>
        </authorList>
    </citation>
    <scope>IDENTIFICATION</scope>
    <source>
        <strain evidence="2">ATCC 64411</strain>
    </source>
</reference>
<evidence type="ECO:0000313" key="1">
    <source>
        <dbReference type="EMBL" id="KLU86764.1"/>
    </source>
</evidence>
<reference evidence="1" key="2">
    <citation type="submission" date="2010-05" db="EMBL/GenBank/DDBJ databases">
        <title>The Genome Sequence of Magnaporthe poae strain ATCC 64411.</title>
        <authorList>
            <consortium name="The Broad Institute Genome Sequencing Platform"/>
            <consortium name="Broad Institute Genome Sequencing Center for Infectious Disease"/>
            <person name="Ma L.-J."/>
            <person name="Dead R."/>
            <person name="Young S."/>
            <person name="Zeng Q."/>
            <person name="Koehrsen M."/>
            <person name="Alvarado L."/>
            <person name="Berlin A."/>
            <person name="Chapman S.B."/>
            <person name="Chen Z."/>
            <person name="Freedman E."/>
            <person name="Gellesch M."/>
            <person name="Goldberg J."/>
            <person name="Griggs A."/>
            <person name="Gujja S."/>
            <person name="Heilman E.R."/>
            <person name="Heiman D."/>
            <person name="Hepburn T."/>
            <person name="Howarth C."/>
            <person name="Jen D."/>
            <person name="Larson L."/>
            <person name="Mehta T."/>
            <person name="Neiman D."/>
            <person name="Pearson M."/>
            <person name="Roberts A."/>
            <person name="Saif S."/>
            <person name="Shea T."/>
            <person name="Shenoy N."/>
            <person name="Sisk P."/>
            <person name="Stolte C."/>
            <person name="Sykes S."/>
            <person name="Walk T."/>
            <person name="White J."/>
            <person name="Yandava C."/>
            <person name="Haas B."/>
            <person name="Nusbaum C."/>
            <person name="Birren B."/>
        </authorList>
    </citation>
    <scope>NUCLEOTIDE SEQUENCE</scope>
    <source>
        <strain evidence="1">ATCC 64411</strain>
    </source>
</reference>
<reference evidence="1" key="3">
    <citation type="submission" date="2011-03" db="EMBL/GenBank/DDBJ databases">
        <title>Annotation of Magnaporthe poae ATCC 64411.</title>
        <authorList>
            <person name="Ma L.-J."/>
            <person name="Dead R."/>
            <person name="Young S.K."/>
            <person name="Zeng Q."/>
            <person name="Gargeya S."/>
            <person name="Fitzgerald M."/>
            <person name="Haas B."/>
            <person name="Abouelleil A."/>
            <person name="Alvarado L."/>
            <person name="Arachchi H.M."/>
            <person name="Berlin A."/>
            <person name="Brown A."/>
            <person name="Chapman S.B."/>
            <person name="Chen Z."/>
            <person name="Dunbar C."/>
            <person name="Freedman E."/>
            <person name="Gearin G."/>
            <person name="Gellesch M."/>
            <person name="Goldberg J."/>
            <person name="Griggs A."/>
            <person name="Gujja S."/>
            <person name="Heiman D."/>
            <person name="Howarth C."/>
            <person name="Larson L."/>
            <person name="Lui A."/>
            <person name="MacDonald P.J.P."/>
            <person name="Mehta T."/>
            <person name="Montmayeur A."/>
            <person name="Murphy C."/>
            <person name="Neiman D."/>
            <person name="Pearson M."/>
            <person name="Priest M."/>
            <person name="Roberts A."/>
            <person name="Saif S."/>
            <person name="Shea T."/>
            <person name="Shenoy N."/>
            <person name="Sisk P."/>
            <person name="Stolte C."/>
            <person name="Sykes S."/>
            <person name="Yandava C."/>
            <person name="Wortman J."/>
            <person name="Nusbaum C."/>
            <person name="Birren B."/>
        </authorList>
    </citation>
    <scope>NUCLEOTIDE SEQUENCE</scope>
    <source>
        <strain evidence="1">ATCC 64411</strain>
    </source>
</reference>
<dbReference type="VEuPathDB" id="FungiDB:MAPG_05774"/>
<proteinExistence type="predicted"/>
<dbReference type="EnsemblFungi" id="MAPG_05774T0">
    <property type="protein sequence ID" value="MAPG_05774T0"/>
    <property type="gene ID" value="MAPG_05774"/>
</dbReference>
<dbReference type="AlphaFoldDB" id="A0A0C4E0A5"/>
<accession>A0A0C4E0A5</accession>